<dbReference type="EMBL" id="SACN01000003">
    <property type="protein sequence ID" value="RVT90257.1"/>
    <property type="molecule type" value="Genomic_DNA"/>
</dbReference>
<evidence type="ECO:0000256" key="5">
    <source>
        <dbReference type="ARBA" id="ARBA00022833"/>
    </source>
</evidence>
<evidence type="ECO:0000259" key="8">
    <source>
        <dbReference type="Pfam" id="PF01435"/>
    </source>
</evidence>
<proteinExistence type="predicted"/>
<evidence type="ECO:0000256" key="3">
    <source>
        <dbReference type="ARBA" id="ARBA00022723"/>
    </source>
</evidence>
<sequence>MMMDRKSRIPMPAIVAAACLLLSGCDHSSQELDLPGVTKEERVAGQQQHAQILATMGGEYRGDADNYVRSIGAQIASAAGLRGQCNFTLVNSDVVNAFAVPGCFIYVTRGLLAVVASEDELASVLGHEVGHIVARHSARQRERSLWSLLGIFAVSLTGSDRLTRIAGRAVSLFGLRYSREEEYEADVLGIQYVSKAGYDPFAAADMLHALGRQERFIKATNGDNDAHSLPEWASSHPLPVNRIKRAIQTAHATGVAEHVRPEREDVYLNNVDGLLFGDDPQQGFVIGRRFAHPIMRIAFDAPAGFTLTNSPQAIGITGTGDIRGEFGGGKLEAEDLDAYLRQLIRELINSDIKQPLSVTNGMINGLSARTTRLNMTGSNGDAVLLIAVYNGGGGQAFHFVIAAPAEASSATIDQLFRSFRRLSDGEAAALRPRVMKVVRAAANDSNDSLSRQMADRNGRALFVALNGDAQVKAGGRYKIVRFSATSAH</sequence>
<dbReference type="PANTHER" id="PTHR22726:SF1">
    <property type="entry name" value="METALLOENDOPEPTIDASE OMA1, MITOCHONDRIAL"/>
    <property type="match status" value="1"/>
</dbReference>
<dbReference type="RefSeq" id="WP_127745511.1">
    <property type="nucleotide sequence ID" value="NZ_SACN01000003.1"/>
</dbReference>
<feature type="signal peptide" evidence="7">
    <location>
        <begin position="1"/>
        <end position="28"/>
    </location>
</feature>
<dbReference type="InterPro" id="IPR051156">
    <property type="entry name" value="Mito/Outer_Membr_Metalloprot"/>
</dbReference>
<keyword evidence="2" id="KW-0645">Protease</keyword>
<keyword evidence="10" id="KW-1185">Reference proteome</keyword>
<evidence type="ECO:0000256" key="2">
    <source>
        <dbReference type="ARBA" id="ARBA00022670"/>
    </source>
</evidence>
<dbReference type="Pfam" id="PF01435">
    <property type="entry name" value="Peptidase_M48"/>
    <property type="match status" value="1"/>
</dbReference>
<gene>
    <name evidence="9" type="ORF">EOD43_18370</name>
</gene>
<comment type="cofactor">
    <cofactor evidence="1">
        <name>Zn(2+)</name>
        <dbReference type="ChEBI" id="CHEBI:29105"/>
    </cofactor>
</comment>
<dbReference type="AlphaFoldDB" id="A0A437LY02"/>
<dbReference type="Gene3D" id="3.30.2010.10">
    <property type="entry name" value="Metalloproteases ('zincins'), catalytic domain"/>
    <property type="match status" value="1"/>
</dbReference>
<feature type="domain" description="Peptidase M48" evidence="8">
    <location>
        <begin position="65"/>
        <end position="246"/>
    </location>
</feature>
<evidence type="ECO:0000256" key="1">
    <source>
        <dbReference type="ARBA" id="ARBA00001947"/>
    </source>
</evidence>
<keyword evidence="3" id="KW-0479">Metal-binding</keyword>
<reference evidence="9 10" key="1">
    <citation type="submission" date="2019-01" db="EMBL/GenBank/DDBJ databases">
        <authorList>
            <person name="Chen W.-M."/>
        </authorList>
    </citation>
    <scope>NUCLEOTIDE SEQUENCE [LARGE SCALE GENOMIC DNA]</scope>
    <source>
        <strain evidence="9 10">CCP-7</strain>
    </source>
</reference>
<dbReference type="InterPro" id="IPR001915">
    <property type="entry name" value="Peptidase_M48"/>
</dbReference>
<dbReference type="OrthoDB" id="9810445at2"/>
<dbReference type="PROSITE" id="PS51257">
    <property type="entry name" value="PROKAR_LIPOPROTEIN"/>
    <property type="match status" value="1"/>
</dbReference>
<dbReference type="GO" id="GO:0046872">
    <property type="term" value="F:metal ion binding"/>
    <property type="evidence" value="ECO:0007669"/>
    <property type="project" value="UniProtKB-KW"/>
</dbReference>
<comment type="caution">
    <text evidence="9">The sequence shown here is derived from an EMBL/GenBank/DDBJ whole genome shotgun (WGS) entry which is preliminary data.</text>
</comment>
<dbReference type="GO" id="GO:0051603">
    <property type="term" value="P:proteolysis involved in protein catabolic process"/>
    <property type="evidence" value="ECO:0007669"/>
    <property type="project" value="TreeGrafter"/>
</dbReference>
<evidence type="ECO:0000256" key="6">
    <source>
        <dbReference type="ARBA" id="ARBA00023049"/>
    </source>
</evidence>
<keyword evidence="6" id="KW-0482">Metalloprotease</keyword>
<evidence type="ECO:0000256" key="4">
    <source>
        <dbReference type="ARBA" id="ARBA00022801"/>
    </source>
</evidence>
<organism evidence="9 10">
    <name type="scientific">Sphingomonas crocodyli</name>
    <dbReference type="NCBI Taxonomy" id="1979270"/>
    <lineage>
        <taxon>Bacteria</taxon>
        <taxon>Pseudomonadati</taxon>
        <taxon>Pseudomonadota</taxon>
        <taxon>Alphaproteobacteria</taxon>
        <taxon>Sphingomonadales</taxon>
        <taxon>Sphingomonadaceae</taxon>
        <taxon>Sphingomonas</taxon>
    </lineage>
</organism>
<evidence type="ECO:0000256" key="7">
    <source>
        <dbReference type="SAM" id="SignalP"/>
    </source>
</evidence>
<protein>
    <submittedName>
        <fullName evidence="9">Peptidase M48 Ste24p</fullName>
    </submittedName>
</protein>
<dbReference type="Proteomes" id="UP000282971">
    <property type="component" value="Unassembled WGS sequence"/>
</dbReference>
<dbReference type="PANTHER" id="PTHR22726">
    <property type="entry name" value="METALLOENDOPEPTIDASE OMA1"/>
    <property type="match status" value="1"/>
</dbReference>
<keyword evidence="5" id="KW-0862">Zinc</keyword>
<keyword evidence="4" id="KW-0378">Hydrolase</keyword>
<evidence type="ECO:0000313" key="9">
    <source>
        <dbReference type="EMBL" id="RVT90257.1"/>
    </source>
</evidence>
<accession>A0A437LY02</accession>
<evidence type="ECO:0000313" key="10">
    <source>
        <dbReference type="Proteomes" id="UP000282971"/>
    </source>
</evidence>
<dbReference type="GO" id="GO:0016020">
    <property type="term" value="C:membrane"/>
    <property type="evidence" value="ECO:0007669"/>
    <property type="project" value="TreeGrafter"/>
</dbReference>
<feature type="chain" id="PRO_5019275749" evidence="7">
    <location>
        <begin position="29"/>
        <end position="488"/>
    </location>
</feature>
<dbReference type="GO" id="GO:0004222">
    <property type="term" value="F:metalloendopeptidase activity"/>
    <property type="evidence" value="ECO:0007669"/>
    <property type="project" value="InterPro"/>
</dbReference>
<name>A0A437LY02_9SPHN</name>
<keyword evidence="7" id="KW-0732">Signal</keyword>